<feature type="domain" description="Endonuclease NucS C-terminal" evidence="7">
    <location>
        <begin position="133"/>
        <end position="236"/>
    </location>
</feature>
<evidence type="ECO:0000313" key="9">
    <source>
        <dbReference type="EMBL" id="HGQ18445.1"/>
    </source>
</evidence>
<dbReference type="PANTHER" id="PTHR38814">
    <property type="entry name" value="ENDONUCLEASE NUCS"/>
    <property type="match status" value="1"/>
</dbReference>
<evidence type="ECO:0000256" key="2">
    <source>
        <dbReference type="ARBA" id="ARBA00022722"/>
    </source>
</evidence>
<evidence type="ECO:0000256" key="6">
    <source>
        <dbReference type="HAMAP-Rule" id="MF_00722"/>
    </source>
</evidence>
<comment type="similarity">
    <text evidence="6">Belongs to the NucS endonuclease family.</text>
</comment>
<feature type="domain" description="Endonuclease NucS N-terminal PH-like" evidence="8">
    <location>
        <begin position="32"/>
        <end position="114"/>
    </location>
</feature>
<dbReference type="GO" id="GO:0005737">
    <property type="term" value="C:cytoplasm"/>
    <property type="evidence" value="ECO:0007669"/>
    <property type="project" value="UniProtKB-SubCell"/>
</dbReference>
<evidence type="ECO:0000256" key="1">
    <source>
        <dbReference type="ARBA" id="ARBA00022490"/>
    </source>
</evidence>
<dbReference type="AlphaFoldDB" id="A0A7J3JR84"/>
<dbReference type="InterPro" id="IPR048301">
    <property type="entry name" value="NucS_C"/>
</dbReference>
<comment type="caution">
    <text evidence="9">The sequence shown here is derived from an EMBL/GenBank/DDBJ whole genome shotgun (WGS) entry which is preliminary data.</text>
</comment>
<keyword evidence="3 6" id="KW-0255">Endonuclease</keyword>
<protein>
    <recommendedName>
        <fullName evidence="6">Endonuclease NucS</fullName>
        <ecNumber evidence="6">3.1.-.-</ecNumber>
    </recommendedName>
</protein>
<organism evidence="9">
    <name type="scientific">Ignisphaera aggregans</name>
    <dbReference type="NCBI Taxonomy" id="334771"/>
    <lineage>
        <taxon>Archaea</taxon>
        <taxon>Thermoproteota</taxon>
        <taxon>Thermoprotei</taxon>
        <taxon>Desulfurococcales</taxon>
        <taxon>Desulfurococcaceae</taxon>
        <taxon>Ignisphaera</taxon>
    </lineage>
</organism>
<name>A0A7J3JR84_9CREN</name>
<reference evidence="9" key="1">
    <citation type="journal article" date="2020" name="mSystems">
        <title>Genome- and Community-Level Interaction Insights into Carbon Utilization and Element Cycling Functions of Hydrothermarchaeota in Hydrothermal Sediment.</title>
        <authorList>
            <person name="Zhou Z."/>
            <person name="Liu Y."/>
            <person name="Xu W."/>
            <person name="Pan J."/>
            <person name="Luo Z.H."/>
            <person name="Li M."/>
        </authorList>
    </citation>
    <scope>NUCLEOTIDE SEQUENCE [LARGE SCALE GENOMIC DNA]</scope>
    <source>
        <strain evidence="9">SpSt-657</strain>
    </source>
</reference>
<evidence type="ECO:0000256" key="3">
    <source>
        <dbReference type="ARBA" id="ARBA00022759"/>
    </source>
</evidence>
<dbReference type="GO" id="GO:0000014">
    <property type="term" value="F:single-stranded DNA endodeoxyribonuclease activity"/>
    <property type="evidence" value="ECO:0007669"/>
    <property type="project" value="UniProtKB-UniRule"/>
</dbReference>
<accession>A0A7J3JR84</accession>
<dbReference type="InterPro" id="IPR002793">
    <property type="entry name" value="Endonuclease_NucS"/>
</dbReference>
<dbReference type="InterPro" id="IPR048302">
    <property type="entry name" value="NucS_N"/>
</dbReference>
<evidence type="ECO:0000259" key="8">
    <source>
        <dbReference type="Pfam" id="PF21003"/>
    </source>
</evidence>
<dbReference type="EMBL" id="DTBZ01000104">
    <property type="protein sequence ID" value="HGQ18445.1"/>
    <property type="molecule type" value="Genomic_DNA"/>
</dbReference>
<keyword evidence="5 6" id="KW-0238">DNA-binding</keyword>
<dbReference type="Pfam" id="PF21003">
    <property type="entry name" value="NucS_N"/>
    <property type="match status" value="1"/>
</dbReference>
<evidence type="ECO:0000259" key="7">
    <source>
        <dbReference type="Pfam" id="PF01939"/>
    </source>
</evidence>
<dbReference type="HAMAP" id="MF_00722">
    <property type="entry name" value="NucS"/>
    <property type="match status" value="1"/>
</dbReference>
<dbReference type="Pfam" id="PF01939">
    <property type="entry name" value="NucS_C"/>
    <property type="match status" value="1"/>
</dbReference>
<dbReference type="GO" id="GO:0003677">
    <property type="term" value="F:DNA binding"/>
    <property type="evidence" value="ECO:0007669"/>
    <property type="project" value="UniProtKB-KW"/>
</dbReference>
<comment type="function">
    <text evidence="6">Cleaves both 3' and 5' ssDNA extremities of branched DNA structures.</text>
</comment>
<dbReference type="CDD" id="cd22341">
    <property type="entry name" value="NucS-like"/>
    <property type="match status" value="1"/>
</dbReference>
<dbReference type="InterPro" id="IPR011856">
    <property type="entry name" value="tRNA_endonuc-like_dom_sf"/>
</dbReference>
<evidence type="ECO:0000256" key="5">
    <source>
        <dbReference type="ARBA" id="ARBA00023125"/>
    </source>
</evidence>
<dbReference type="InterPro" id="IPR049173">
    <property type="entry name" value="NucS_N_sf"/>
</dbReference>
<dbReference type="Gene3D" id="3.40.1350.10">
    <property type="match status" value="1"/>
</dbReference>
<keyword evidence="4 6" id="KW-0378">Hydrolase</keyword>
<dbReference type="Gene3D" id="2.70.180.20">
    <property type="match status" value="1"/>
</dbReference>
<keyword evidence="2 6" id="KW-0540">Nuclease</keyword>
<comment type="subcellular location">
    <subcellularLocation>
        <location evidence="6">Cytoplasm</location>
    </subcellularLocation>
</comment>
<keyword evidence="1 6" id="KW-0963">Cytoplasm</keyword>
<dbReference type="PANTHER" id="PTHR38814:SF1">
    <property type="entry name" value="ENDONUCLEASE NUCS"/>
    <property type="match status" value="1"/>
</dbReference>
<evidence type="ECO:0000256" key="4">
    <source>
        <dbReference type="ARBA" id="ARBA00022801"/>
    </source>
</evidence>
<dbReference type="EC" id="3.1.-.-" evidence="6"/>
<proteinExistence type="inferred from homology"/>
<sequence length="257" mass="28800">MLISMNTCSEISVVDCKETAEKLNNAKRYSTIIIVGRIAIEYIGRAVSYAPEGDRIVLLKPDGSLLVHESSKVEPLNWQPPKSISLFSCIENRLKVKSYRTNPHEELLIDFIKVDFIKICNIVTSKLLIMGKESDIVKLIVLNPSSILNASIVVGTDISTPYGKIDILLKDEKENLIIVEVKNEKAGISAILQLKRYLEYYASRGLSVRGVIVAPSLTDEAMAMIIREGIVYIGIDQLINGIKDIYRDIYSYTKFKT</sequence>
<gene>
    <name evidence="6" type="primary">nucS</name>
    <name evidence="9" type="ORF">ENU30_05675</name>
</gene>